<feature type="transmembrane region" description="Helical" evidence="8">
    <location>
        <begin position="46"/>
        <end position="67"/>
    </location>
</feature>
<keyword evidence="4 8" id="KW-0812">Transmembrane</keyword>
<comment type="subcellular location">
    <subcellularLocation>
        <location evidence="1">Membrane</location>
        <topology evidence="1">Multi-pass membrane protein</topology>
    </subcellularLocation>
</comment>
<dbReference type="PANTHER" id="PTHR10778">
    <property type="entry name" value="SOLUTE CARRIER FAMILY 35 MEMBER B"/>
    <property type="match status" value="1"/>
</dbReference>
<dbReference type="Proteomes" id="UP000235965">
    <property type="component" value="Unassembled WGS sequence"/>
</dbReference>
<evidence type="ECO:0000256" key="5">
    <source>
        <dbReference type="ARBA" id="ARBA00022989"/>
    </source>
</evidence>
<keyword evidence="5 8" id="KW-1133">Transmembrane helix</keyword>
<name>A0A2J7Q4V7_9NEOP</name>
<evidence type="ECO:0000313" key="10">
    <source>
        <dbReference type="Proteomes" id="UP000235965"/>
    </source>
</evidence>
<dbReference type="InterPro" id="IPR013657">
    <property type="entry name" value="SCL35B1-4/HUT1"/>
</dbReference>
<feature type="transmembrane region" description="Helical" evidence="8">
    <location>
        <begin position="158"/>
        <end position="175"/>
    </location>
</feature>
<sequence>MQEAILLIFCFLGLQLTYLTWGLLQEKIMTQEYIDSGGAKGHFTDSQFLVFVNRILAFVLSGLYIIFTRQPRHVAPFYKYVYCSFSNIMSSWCQYEALKYVSFPTQVLAKASKIIPVMIMGKIVSRKKYEYYEYVTAVLISVGMAFFMLGSADDHKGVAVTTFSGLILLASYMLFDSFTSNWQGELFSHYGMSSVQMMCGVNLFSCLFTAVSLAQQGGFIHSINFMTEFPKFVFDCLVLSVCSAAGQLFIYYTIATFGPVVFVIIMTIRQGLAILLSCFIYQHHITAVGIIGVIIVFVSVFLRIYCNQRLRAIRKRTQASSSIKV</sequence>
<comment type="caution">
    <text evidence="9">The sequence shown here is derived from an EMBL/GenBank/DDBJ whole genome shotgun (WGS) entry which is preliminary data.</text>
</comment>
<evidence type="ECO:0000256" key="1">
    <source>
        <dbReference type="ARBA" id="ARBA00004141"/>
    </source>
</evidence>
<organism evidence="9 10">
    <name type="scientific">Cryptotermes secundus</name>
    <dbReference type="NCBI Taxonomy" id="105785"/>
    <lineage>
        <taxon>Eukaryota</taxon>
        <taxon>Metazoa</taxon>
        <taxon>Ecdysozoa</taxon>
        <taxon>Arthropoda</taxon>
        <taxon>Hexapoda</taxon>
        <taxon>Insecta</taxon>
        <taxon>Pterygota</taxon>
        <taxon>Neoptera</taxon>
        <taxon>Polyneoptera</taxon>
        <taxon>Dictyoptera</taxon>
        <taxon>Blattodea</taxon>
        <taxon>Blattoidea</taxon>
        <taxon>Termitoidae</taxon>
        <taxon>Kalotermitidae</taxon>
        <taxon>Cryptotermitinae</taxon>
        <taxon>Cryptotermes</taxon>
    </lineage>
</organism>
<feature type="transmembrane region" description="Helical" evidence="8">
    <location>
        <begin position="288"/>
        <end position="306"/>
    </location>
</feature>
<dbReference type="OrthoDB" id="10035043at2759"/>
<proteinExistence type="inferred from homology"/>
<evidence type="ECO:0000256" key="7">
    <source>
        <dbReference type="ARBA" id="ARBA00039668"/>
    </source>
</evidence>
<dbReference type="Pfam" id="PF08449">
    <property type="entry name" value="UAA"/>
    <property type="match status" value="1"/>
</dbReference>
<dbReference type="SUPFAM" id="SSF103481">
    <property type="entry name" value="Multidrug resistance efflux transporter EmrE"/>
    <property type="match status" value="1"/>
</dbReference>
<evidence type="ECO:0000256" key="8">
    <source>
        <dbReference type="SAM" id="Phobius"/>
    </source>
</evidence>
<dbReference type="GO" id="GO:0000139">
    <property type="term" value="C:Golgi membrane"/>
    <property type="evidence" value="ECO:0007669"/>
    <property type="project" value="TreeGrafter"/>
</dbReference>
<keyword evidence="3" id="KW-0813">Transport</keyword>
<comment type="similarity">
    <text evidence="2">Belongs to the nucleotide-sugar transporter family. SLC35B subfamily.</text>
</comment>
<dbReference type="InterPro" id="IPR037185">
    <property type="entry name" value="EmrE-like"/>
</dbReference>
<keyword evidence="10" id="KW-1185">Reference proteome</keyword>
<evidence type="ECO:0000256" key="3">
    <source>
        <dbReference type="ARBA" id="ARBA00022448"/>
    </source>
</evidence>
<evidence type="ECO:0000256" key="4">
    <source>
        <dbReference type="ARBA" id="ARBA00022692"/>
    </source>
</evidence>
<reference evidence="9 10" key="1">
    <citation type="submission" date="2017-12" db="EMBL/GenBank/DDBJ databases">
        <title>Hemimetabolous genomes reveal molecular basis of termite eusociality.</title>
        <authorList>
            <person name="Harrison M.C."/>
            <person name="Jongepier E."/>
            <person name="Robertson H.M."/>
            <person name="Arning N."/>
            <person name="Bitard-Feildel T."/>
            <person name="Chao H."/>
            <person name="Childers C.P."/>
            <person name="Dinh H."/>
            <person name="Doddapaneni H."/>
            <person name="Dugan S."/>
            <person name="Gowin J."/>
            <person name="Greiner C."/>
            <person name="Han Y."/>
            <person name="Hu H."/>
            <person name="Hughes D.S.T."/>
            <person name="Huylmans A.-K."/>
            <person name="Kemena C."/>
            <person name="Kremer L.P.M."/>
            <person name="Lee S.L."/>
            <person name="Lopez-Ezquerra A."/>
            <person name="Mallet L."/>
            <person name="Monroy-Kuhn J.M."/>
            <person name="Moser A."/>
            <person name="Murali S.C."/>
            <person name="Muzny D.M."/>
            <person name="Otani S."/>
            <person name="Piulachs M.-D."/>
            <person name="Poelchau M."/>
            <person name="Qu J."/>
            <person name="Schaub F."/>
            <person name="Wada-Katsumata A."/>
            <person name="Worley K.C."/>
            <person name="Xie Q."/>
            <person name="Ylla G."/>
            <person name="Poulsen M."/>
            <person name="Gibbs R.A."/>
            <person name="Schal C."/>
            <person name="Richards S."/>
            <person name="Belles X."/>
            <person name="Korb J."/>
            <person name="Bornberg-Bauer E."/>
        </authorList>
    </citation>
    <scope>NUCLEOTIDE SEQUENCE [LARGE SCALE GENOMIC DNA]</scope>
    <source>
        <tissue evidence="9">Whole body</tissue>
    </source>
</reference>
<evidence type="ECO:0000256" key="2">
    <source>
        <dbReference type="ARBA" id="ARBA00010694"/>
    </source>
</evidence>
<keyword evidence="6 8" id="KW-0472">Membrane</keyword>
<dbReference type="GO" id="GO:0005789">
    <property type="term" value="C:endoplasmic reticulum membrane"/>
    <property type="evidence" value="ECO:0007669"/>
    <property type="project" value="TreeGrafter"/>
</dbReference>
<gene>
    <name evidence="9" type="primary">sll_2</name>
    <name evidence="9" type="ORF">B7P43_G04945</name>
</gene>
<evidence type="ECO:0000256" key="6">
    <source>
        <dbReference type="ARBA" id="ARBA00023136"/>
    </source>
</evidence>
<evidence type="ECO:0000313" key="9">
    <source>
        <dbReference type="EMBL" id="PNF23606.1"/>
    </source>
</evidence>
<dbReference type="EMBL" id="NEVH01018377">
    <property type="protein sequence ID" value="PNF23606.1"/>
    <property type="molecule type" value="Genomic_DNA"/>
</dbReference>
<protein>
    <recommendedName>
        <fullName evidence="7">Adenosine 3'-phospho 5'-phosphosulfate transporter 1</fullName>
    </recommendedName>
</protein>
<dbReference type="AlphaFoldDB" id="A0A2J7Q4V7"/>
<dbReference type="PANTHER" id="PTHR10778:SF13">
    <property type="entry name" value="ADENOSINE 3'-PHOSPHO 5'-PHOSPHOSULFATE TRANSPORTER 1"/>
    <property type="match status" value="1"/>
</dbReference>
<accession>A0A2J7Q4V7</accession>
<dbReference type="GO" id="GO:0046964">
    <property type="term" value="F:3'-phosphoadenosine 5'-phosphosulfate transmembrane transporter activity"/>
    <property type="evidence" value="ECO:0007669"/>
    <property type="project" value="TreeGrafter"/>
</dbReference>
<feature type="transmembrane region" description="Helical" evidence="8">
    <location>
        <begin position="131"/>
        <end position="152"/>
    </location>
</feature>